<name>A0A089NYP9_9HYPH</name>
<sequence>MHLLQSDRPAAGVPAMRVQLSSSSGNAAGRGSDPVDRPRQLSSTARM</sequence>
<dbReference type="EMBL" id="CP003811">
    <property type="protein sequence ID" value="AIQ91665.1"/>
    <property type="molecule type" value="Genomic_DNA"/>
</dbReference>
<evidence type="ECO:0000256" key="1">
    <source>
        <dbReference type="SAM" id="MobiDB-lite"/>
    </source>
</evidence>
<evidence type="ECO:0000313" key="2">
    <source>
        <dbReference type="EMBL" id="AIQ91665.1"/>
    </source>
</evidence>
<dbReference type="AlphaFoldDB" id="A0A089NYP9"/>
<organism evidence="2 3">
    <name type="scientific">Methylobacterium oryzae CBMB20</name>
    <dbReference type="NCBI Taxonomy" id="693986"/>
    <lineage>
        <taxon>Bacteria</taxon>
        <taxon>Pseudomonadati</taxon>
        <taxon>Pseudomonadota</taxon>
        <taxon>Alphaproteobacteria</taxon>
        <taxon>Hyphomicrobiales</taxon>
        <taxon>Methylobacteriaceae</taxon>
        <taxon>Methylobacterium</taxon>
    </lineage>
</organism>
<dbReference type="KEGG" id="mor:MOC_3910"/>
<keyword evidence="3" id="KW-1185">Reference proteome</keyword>
<dbReference type="Proteomes" id="UP000029492">
    <property type="component" value="Chromosome"/>
</dbReference>
<feature type="region of interest" description="Disordered" evidence="1">
    <location>
        <begin position="1"/>
        <end position="47"/>
    </location>
</feature>
<dbReference type="HOGENOM" id="CLU_3170149_0_0_5"/>
<evidence type="ECO:0000313" key="3">
    <source>
        <dbReference type="Proteomes" id="UP000029492"/>
    </source>
</evidence>
<accession>A0A089NYP9</accession>
<gene>
    <name evidence="2" type="ORF">MOC_3910</name>
</gene>
<proteinExistence type="predicted"/>
<dbReference type="STRING" id="693986.MOC_3910"/>
<feature type="compositionally biased region" description="Low complexity" evidence="1">
    <location>
        <begin position="21"/>
        <end position="32"/>
    </location>
</feature>
<protein>
    <submittedName>
        <fullName evidence="2">Protein of unassigned function</fullName>
    </submittedName>
</protein>
<reference evidence="2 3" key="1">
    <citation type="journal article" date="2014" name="PLoS ONE">
        <title>Genome Information of Methylobacterium oryzae, a Plant-Probiotic Methylotroph in the Phyllosphere.</title>
        <authorList>
            <person name="Kwak M.J."/>
            <person name="Jeong H."/>
            <person name="Madhaiyan M."/>
            <person name="Lee Y."/>
            <person name="Sa T.M."/>
            <person name="Oh T.K."/>
            <person name="Kim J.F."/>
        </authorList>
    </citation>
    <scope>NUCLEOTIDE SEQUENCE [LARGE SCALE GENOMIC DNA]</scope>
    <source>
        <strain evidence="2 3">CBMB20</strain>
    </source>
</reference>